<evidence type="ECO:0000259" key="7">
    <source>
        <dbReference type="SMART" id="SM00922"/>
    </source>
</evidence>
<dbReference type="Gene3D" id="3.30.390.10">
    <property type="entry name" value="Enolase-like, N-terminal domain"/>
    <property type="match status" value="1"/>
</dbReference>
<dbReference type="SUPFAM" id="SSF54826">
    <property type="entry name" value="Enolase N-terminal domain-like"/>
    <property type="match status" value="1"/>
</dbReference>
<dbReference type="Gene3D" id="3.20.20.120">
    <property type="entry name" value="Enolase-like C-terminal domain"/>
    <property type="match status" value="1"/>
</dbReference>
<dbReference type="InterPro" id="IPR018110">
    <property type="entry name" value="Mandel_Rmase/mucon_lact_enz_CS"/>
</dbReference>
<dbReference type="InterPro" id="IPR029065">
    <property type="entry name" value="Enolase_C-like"/>
</dbReference>
<feature type="domain" description="Mandelate racemase/muconate lactonizing enzyme C-terminal" evidence="7">
    <location>
        <begin position="198"/>
        <end position="294"/>
    </location>
</feature>
<dbReference type="Pfam" id="PF13378">
    <property type="entry name" value="MR_MLE_C"/>
    <property type="match status" value="1"/>
</dbReference>
<evidence type="ECO:0000256" key="4">
    <source>
        <dbReference type="ARBA" id="ARBA00022723"/>
    </source>
</evidence>
<dbReference type="GO" id="GO:0050023">
    <property type="term" value="F:L-fuconate dehydratase activity"/>
    <property type="evidence" value="ECO:0007669"/>
    <property type="project" value="UniProtKB-EC"/>
</dbReference>
<keyword evidence="4" id="KW-0479">Metal-binding</keyword>
<dbReference type="SFLD" id="SFLDG00179">
    <property type="entry name" value="mandelate_racemase"/>
    <property type="match status" value="1"/>
</dbReference>
<dbReference type="CDD" id="cd03324">
    <property type="entry name" value="rTSbeta_L-fuconate_dehydratase"/>
    <property type="match status" value="1"/>
</dbReference>
<dbReference type="InterPro" id="IPR034610">
    <property type="entry name" value="L-fuconate_dehydratase"/>
</dbReference>
<evidence type="ECO:0000256" key="1">
    <source>
        <dbReference type="ARBA" id="ARBA00001737"/>
    </source>
</evidence>
<dbReference type="PANTHER" id="PTHR13794">
    <property type="entry name" value="ENOLASE SUPERFAMILY, MANDELATE RACEMASE"/>
    <property type="match status" value="1"/>
</dbReference>
<dbReference type="Pfam" id="PF02746">
    <property type="entry name" value="MR_MLE_N"/>
    <property type="match status" value="1"/>
</dbReference>
<dbReference type="InterPro" id="IPR046945">
    <property type="entry name" value="RHMD-like"/>
</dbReference>
<evidence type="ECO:0000256" key="5">
    <source>
        <dbReference type="ARBA" id="ARBA00022842"/>
    </source>
</evidence>
<dbReference type="PROSITE" id="PS00909">
    <property type="entry name" value="MR_MLE_2"/>
    <property type="match status" value="1"/>
</dbReference>
<dbReference type="GO" id="GO:0000287">
    <property type="term" value="F:magnesium ion binding"/>
    <property type="evidence" value="ECO:0007669"/>
    <property type="project" value="TreeGrafter"/>
</dbReference>
<protein>
    <recommendedName>
        <fullName evidence="3">L-fuconate dehydratase</fullName>
        <ecNumber evidence="3">4.2.1.68</ecNumber>
    </recommendedName>
</protein>
<keyword evidence="6" id="KW-0456">Lyase</keyword>
<comment type="catalytic activity">
    <reaction evidence="1">
        <text>L-fuconate = 2-dehydro-3-deoxy-L-fuconate + H2O</text>
        <dbReference type="Rhea" id="RHEA:22772"/>
        <dbReference type="ChEBI" id="CHEBI:15377"/>
        <dbReference type="ChEBI" id="CHEBI:21291"/>
        <dbReference type="ChEBI" id="CHEBI:37448"/>
        <dbReference type="EC" id="4.2.1.68"/>
    </reaction>
</comment>
<organism evidence="8 9">
    <name type="scientific">Kribbella sindirgiensis</name>
    <dbReference type="NCBI Taxonomy" id="1124744"/>
    <lineage>
        <taxon>Bacteria</taxon>
        <taxon>Bacillati</taxon>
        <taxon>Actinomycetota</taxon>
        <taxon>Actinomycetes</taxon>
        <taxon>Propionibacteriales</taxon>
        <taxon>Kribbellaceae</taxon>
        <taxon>Kribbella</taxon>
    </lineage>
</organism>
<keyword evidence="5" id="KW-0460">Magnesium</keyword>
<dbReference type="InterPro" id="IPR013341">
    <property type="entry name" value="Mandelate_racemase_N_dom"/>
</dbReference>
<name>A0A4R0ITU3_9ACTN</name>
<evidence type="ECO:0000313" key="8">
    <source>
        <dbReference type="EMBL" id="TCC32125.1"/>
    </source>
</evidence>
<dbReference type="GO" id="GO:0016052">
    <property type="term" value="P:carbohydrate catabolic process"/>
    <property type="evidence" value="ECO:0007669"/>
    <property type="project" value="InterPro"/>
</dbReference>
<dbReference type="SUPFAM" id="SSF51604">
    <property type="entry name" value="Enolase C-terminal domain-like"/>
    <property type="match status" value="1"/>
</dbReference>
<dbReference type="PANTHER" id="PTHR13794:SF58">
    <property type="entry name" value="MITOCHONDRIAL ENOLASE SUPERFAMILY MEMBER 1"/>
    <property type="match status" value="1"/>
</dbReference>
<gene>
    <name evidence="8" type="ORF">E0H50_17995</name>
</gene>
<keyword evidence="9" id="KW-1185">Reference proteome</keyword>
<dbReference type="InterPro" id="IPR013342">
    <property type="entry name" value="Mandelate_racemase_C"/>
</dbReference>
<dbReference type="Proteomes" id="UP000292695">
    <property type="component" value="Unassembled WGS sequence"/>
</dbReference>
<accession>A0A4R0ITU3</accession>
<dbReference type="SMART" id="SM00922">
    <property type="entry name" value="MR_MLE"/>
    <property type="match status" value="1"/>
</dbReference>
<dbReference type="EC" id="4.2.1.68" evidence="3"/>
<evidence type="ECO:0000256" key="6">
    <source>
        <dbReference type="ARBA" id="ARBA00023239"/>
    </source>
</evidence>
<dbReference type="OrthoDB" id="9796450at2"/>
<proteinExistence type="predicted"/>
<dbReference type="SFLD" id="SFLDF00111">
    <property type="entry name" value="L-fuconate_dehydratase"/>
    <property type="match status" value="1"/>
</dbReference>
<evidence type="ECO:0000256" key="3">
    <source>
        <dbReference type="ARBA" id="ARBA00013142"/>
    </source>
</evidence>
<dbReference type="InterPro" id="IPR036849">
    <property type="entry name" value="Enolase-like_C_sf"/>
</dbReference>
<dbReference type="AlphaFoldDB" id="A0A4R0ITU3"/>
<dbReference type="RefSeq" id="WP_131289717.1">
    <property type="nucleotide sequence ID" value="NZ_SJKA01000006.1"/>
</dbReference>
<sequence>MPRITSVEAVDVRFPTSLTQDGSDAMNKDGDHSAAYVVLHTDADGLAGHGFTFTIGRGTDLCVAAALQRAEPLIGRDVGELCDDLGAVYRELQSDTQLRWLGPDKGVVHLALAAVMNAVWDLAARRAGVPLWRLLSEMSPEQLVDAADLRYLTDALTREQAITLLASRESGRRQRIAELEVSGYPCYTTSAGWLGYSDAKLRRLCEEAVAAGYNYVKLKVGASLDDDIRRCRIAREVLGPDVHLMIDANQVWDVPEAIEWVKALAAFDPLWIEEPTSPDDVLGHAAIRKAVAPIGVATGEHGMNRVLFKQMFQAGAIDYCQLDAARLGSVNEILAVYLLAAWFDVPVCPHAGGVGLCELVQHLAIFDYVAVSGSLDGRVTEYVDHLHEHFVEPCVMRNGAYVLPGAPGYSAEMYRQSLDTYSFPDGSYWTARAAGAST</sequence>
<comment type="caution">
    <text evidence="8">The sequence shown here is derived from an EMBL/GenBank/DDBJ whole genome shotgun (WGS) entry which is preliminary data.</text>
</comment>
<dbReference type="SFLD" id="SFLDS00001">
    <property type="entry name" value="Enolase"/>
    <property type="match status" value="1"/>
</dbReference>
<reference evidence="8 9" key="1">
    <citation type="submission" date="2019-02" db="EMBL/GenBank/DDBJ databases">
        <title>Kribbella capetownensis sp. nov. and Kribbella speibonae sp. nov., isolated from soil.</title>
        <authorList>
            <person name="Curtis S.M."/>
            <person name="Norton I."/>
            <person name="Everest G.J."/>
            <person name="Meyers P.R."/>
        </authorList>
    </citation>
    <scope>NUCLEOTIDE SEQUENCE [LARGE SCALE GENOMIC DNA]</scope>
    <source>
        <strain evidence="8 9">DSM 27082</strain>
    </source>
</reference>
<evidence type="ECO:0000313" key="9">
    <source>
        <dbReference type="Proteomes" id="UP000292695"/>
    </source>
</evidence>
<dbReference type="FunFam" id="3.20.20.120:FF:000007">
    <property type="entry name" value="Mitochondrial enolase superfamily member 1"/>
    <property type="match status" value="1"/>
</dbReference>
<evidence type="ECO:0000256" key="2">
    <source>
        <dbReference type="ARBA" id="ARBA00001946"/>
    </source>
</evidence>
<dbReference type="GO" id="GO:0009063">
    <property type="term" value="P:amino acid catabolic process"/>
    <property type="evidence" value="ECO:0007669"/>
    <property type="project" value="InterPro"/>
</dbReference>
<dbReference type="InterPro" id="IPR029017">
    <property type="entry name" value="Enolase-like_N"/>
</dbReference>
<comment type="cofactor">
    <cofactor evidence="2">
        <name>Mg(2+)</name>
        <dbReference type="ChEBI" id="CHEBI:18420"/>
    </cofactor>
</comment>
<dbReference type="EMBL" id="SJKA01000006">
    <property type="protein sequence ID" value="TCC32125.1"/>
    <property type="molecule type" value="Genomic_DNA"/>
</dbReference>